<feature type="region of interest" description="Disordered" evidence="1">
    <location>
        <begin position="313"/>
        <end position="340"/>
    </location>
</feature>
<protein>
    <submittedName>
        <fullName evidence="2">Uncharacterized protein</fullName>
    </submittedName>
</protein>
<gene>
    <name evidence="2" type="ORF">BGZ70_001551</name>
</gene>
<evidence type="ECO:0000256" key="1">
    <source>
        <dbReference type="SAM" id="MobiDB-lite"/>
    </source>
</evidence>
<dbReference type="Proteomes" id="UP000738359">
    <property type="component" value="Unassembled WGS sequence"/>
</dbReference>
<name>A0A9P6M5U0_MORAP</name>
<feature type="compositionally biased region" description="Low complexity" evidence="1">
    <location>
        <begin position="211"/>
        <end position="221"/>
    </location>
</feature>
<dbReference type="PANTHER" id="PTHR12751:SF18">
    <property type="entry name" value="PHOSPHATASE AND ACTIN REGULATOR 1"/>
    <property type="match status" value="1"/>
</dbReference>
<dbReference type="EMBL" id="JAAAHY010000135">
    <property type="protein sequence ID" value="KAF9966716.1"/>
    <property type="molecule type" value="Genomic_DNA"/>
</dbReference>
<sequence>MTGFVNNSSSSGAQASGLLSAGADETDRRRSDQSDSSEKAAWLGEKPLITMAVPKAPPQDPSVLGHRPPPKSILKKRPSDLNANALGGHSMVTSAALAGTGGSNAANAASDAAGMATNSASPVPLEGAPRRLSALASEDIHPMATPDMDLDTIKLLASSADHRARLVTNSPPPSRPHDTDHPVSPVAPAEVLGKMDGRALMGGAGSPPPGGKSNNDDSSNSLAGADKTAGRPLQGAAIPPDFTPGMQPNLHKDRGGERSQGAVGPDDMSQDELLTHQMLTLSARAQGLAQQYYGSGSGGQGAIQGGLGGGHSLDVGGGHGGSGGLLVPGSGSGGQQGGAKRRSINFLDRIEIIPAYRKADYNRSSDKHATFRILTPDLKSEIRDELNTYKMREMAVHVESMGNTAFH</sequence>
<dbReference type="GO" id="GO:0030036">
    <property type="term" value="P:actin cytoskeleton organization"/>
    <property type="evidence" value="ECO:0007669"/>
    <property type="project" value="TreeGrafter"/>
</dbReference>
<evidence type="ECO:0000313" key="3">
    <source>
        <dbReference type="Proteomes" id="UP000738359"/>
    </source>
</evidence>
<accession>A0A9P6M5U0</accession>
<feature type="compositionally biased region" description="Low complexity" evidence="1">
    <location>
        <begin position="8"/>
        <end position="23"/>
    </location>
</feature>
<keyword evidence="3" id="KW-1185">Reference proteome</keyword>
<reference evidence="2" key="1">
    <citation type="journal article" date="2020" name="Fungal Divers.">
        <title>Resolving the Mortierellaceae phylogeny through synthesis of multi-gene phylogenetics and phylogenomics.</title>
        <authorList>
            <person name="Vandepol N."/>
            <person name="Liber J."/>
            <person name="Desiro A."/>
            <person name="Na H."/>
            <person name="Kennedy M."/>
            <person name="Barry K."/>
            <person name="Grigoriev I.V."/>
            <person name="Miller A.N."/>
            <person name="O'Donnell K."/>
            <person name="Stajich J.E."/>
            <person name="Bonito G."/>
        </authorList>
    </citation>
    <scope>NUCLEOTIDE SEQUENCE</scope>
    <source>
        <strain evidence="2">CK1249</strain>
    </source>
</reference>
<dbReference type="GO" id="GO:0003779">
    <property type="term" value="F:actin binding"/>
    <property type="evidence" value="ECO:0007669"/>
    <property type="project" value="TreeGrafter"/>
</dbReference>
<feature type="region of interest" description="Disordered" evidence="1">
    <location>
        <begin position="1"/>
        <end position="86"/>
    </location>
</feature>
<dbReference type="PANTHER" id="PTHR12751">
    <property type="entry name" value="PHOSPHATASE AND ACTIN REGULATOR PHACTR"/>
    <property type="match status" value="1"/>
</dbReference>
<comment type="caution">
    <text evidence="2">The sequence shown here is derived from an EMBL/GenBank/DDBJ whole genome shotgun (WGS) entry which is preliminary data.</text>
</comment>
<evidence type="ECO:0000313" key="2">
    <source>
        <dbReference type="EMBL" id="KAF9966716.1"/>
    </source>
</evidence>
<feature type="compositionally biased region" description="Basic and acidic residues" evidence="1">
    <location>
        <begin position="25"/>
        <end position="38"/>
    </location>
</feature>
<proteinExistence type="predicted"/>
<feature type="compositionally biased region" description="Gly residues" evidence="1">
    <location>
        <begin position="313"/>
        <end position="337"/>
    </location>
</feature>
<organism evidence="2 3">
    <name type="scientific">Mortierella alpina</name>
    <name type="common">Oleaginous fungus</name>
    <name type="synonym">Mortierella renispora</name>
    <dbReference type="NCBI Taxonomy" id="64518"/>
    <lineage>
        <taxon>Eukaryota</taxon>
        <taxon>Fungi</taxon>
        <taxon>Fungi incertae sedis</taxon>
        <taxon>Mucoromycota</taxon>
        <taxon>Mortierellomycotina</taxon>
        <taxon>Mortierellomycetes</taxon>
        <taxon>Mortierellales</taxon>
        <taxon>Mortierellaceae</taxon>
        <taxon>Mortierella</taxon>
    </lineage>
</organism>
<dbReference type="AlphaFoldDB" id="A0A9P6M5U0"/>
<dbReference type="OrthoDB" id="5563016at2759"/>
<feature type="region of interest" description="Disordered" evidence="1">
    <location>
        <begin position="165"/>
        <end position="268"/>
    </location>
</feature>